<dbReference type="Proteomes" id="UP000198956">
    <property type="component" value="Unassembled WGS sequence"/>
</dbReference>
<evidence type="ECO:0000313" key="2">
    <source>
        <dbReference type="EMBL" id="QYY44179.1"/>
    </source>
</evidence>
<gene>
    <name evidence="2" type="ORF">K3F53_08375</name>
    <name evidence="3" type="ORF">SAMN04489735_100376</name>
</gene>
<evidence type="ECO:0000313" key="3">
    <source>
        <dbReference type="EMBL" id="SDG80671.1"/>
    </source>
</evidence>
<evidence type="ECO:0000256" key="1">
    <source>
        <dbReference type="SAM" id="MobiDB-lite"/>
    </source>
</evidence>
<dbReference type="AlphaFoldDB" id="A0A1G7X944"/>
<evidence type="ECO:0000313" key="5">
    <source>
        <dbReference type="Proteomes" id="UP000826616"/>
    </source>
</evidence>
<proteinExistence type="predicted"/>
<dbReference type="EMBL" id="CP080764">
    <property type="protein sequence ID" value="QYY44179.1"/>
    <property type="molecule type" value="Genomic_DNA"/>
</dbReference>
<dbReference type="RefSeq" id="WP_057898993.1">
    <property type="nucleotide sequence ID" value="NZ_CP080764.1"/>
</dbReference>
<name>A0A1G7X944_ANETH</name>
<keyword evidence="5" id="KW-1185">Reference proteome</keyword>
<dbReference type="EMBL" id="FNDE01000003">
    <property type="protein sequence ID" value="SDG80671.1"/>
    <property type="molecule type" value="Genomic_DNA"/>
</dbReference>
<organism evidence="3 4">
    <name type="scientific">Aneurinibacillus thermoaerophilus</name>
    <dbReference type="NCBI Taxonomy" id="143495"/>
    <lineage>
        <taxon>Bacteria</taxon>
        <taxon>Bacillati</taxon>
        <taxon>Bacillota</taxon>
        <taxon>Bacilli</taxon>
        <taxon>Bacillales</taxon>
        <taxon>Paenibacillaceae</taxon>
        <taxon>Aneurinibacillus group</taxon>
        <taxon>Aneurinibacillus</taxon>
    </lineage>
</organism>
<reference evidence="2 5" key="2">
    <citation type="submission" date="2021-08" db="EMBL/GenBank/DDBJ databases">
        <title>Complete genome sequence of the strain Aneurinibacillus thermoaerophilus CCM 8960.</title>
        <authorList>
            <person name="Musilova J."/>
            <person name="Kourilova X."/>
            <person name="Pernicova I."/>
            <person name="Bezdicek M."/>
            <person name="Lengerova M."/>
            <person name="Obruca S."/>
            <person name="Sedlar K."/>
        </authorList>
    </citation>
    <scope>NUCLEOTIDE SEQUENCE [LARGE SCALE GENOMIC DNA]</scope>
    <source>
        <strain evidence="2 5">CCM 8960</strain>
    </source>
</reference>
<feature type="region of interest" description="Disordered" evidence="1">
    <location>
        <begin position="1"/>
        <end position="20"/>
    </location>
</feature>
<reference evidence="3 4" key="1">
    <citation type="submission" date="2016-10" db="EMBL/GenBank/DDBJ databases">
        <authorList>
            <person name="de Groot N.N."/>
        </authorList>
    </citation>
    <scope>NUCLEOTIDE SEQUENCE [LARGE SCALE GENOMIC DNA]</scope>
    <source>
        <strain evidence="3 4">L 420-91</strain>
    </source>
</reference>
<protein>
    <submittedName>
        <fullName evidence="3">Uncharacterized protein</fullName>
    </submittedName>
</protein>
<sequence>MNNPKYRVSPGLYPNKTNSKSTILKQGDNIWGSYGFSQQARNKAKKGGCACGGAKVVKRK</sequence>
<dbReference type="Proteomes" id="UP000826616">
    <property type="component" value="Chromosome"/>
</dbReference>
<dbReference type="OrthoDB" id="9920940at2"/>
<accession>A0A1G7X944</accession>
<evidence type="ECO:0000313" key="4">
    <source>
        <dbReference type="Proteomes" id="UP000198956"/>
    </source>
</evidence>
<dbReference type="GeneID" id="97141383"/>